<dbReference type="PANTHER" id="PTHR48207">
    <property type="entry name" value="SUCCINATE--HYDROXYMETHYLGLUTARATE COA-TRANSFERASE"/>
    <property type="match status" value="1"/>
</dbReference>
<keyword evidence="1 2" id="KW-0808">Transferase</keyword>
<gene>
    <name evidence="2" type="ORF">GXX24_11920</name>
</gene>
<dbReference type="Proteomes" id="UP000580830">
    <property type="component" value="Unassembled WGS sequence"/>
</dbReference>
<evidence type="ECO:0000256" key="1">
    <source>
        <dbReference type="ARBA" id="ARBA00022679"/>
    </source>
</evidence>
<sequence length="391" mass="43131">MTLPLDGVRIISVEQYGAGPFGTQHLADLGAEVIKIENPADGGDVGRHVGPHFFEPGDSHFFQSFNRNKRSLTLDLKSAEGQEVLRKLAARSDAVFNNLRGDLPERLGVTYDALKDVNPALVCAHLSAYGRSGPRKSWPGYDYLAQAESGYLSLTGEPDGPPARFGISIIDMMTGTMAALATVSAILGARATGQGRDIDTCLFEVALHNLSYLGTWYMNDGVRTERQPRSAHPSLTPSQLYRTGDGWIFIMCNKEKFWPVLAQAIGRPEWAHDPRYADFKARLQNREQLTLELDEILSARSTAEWMQAFGGKVPAAPVYDVAQALDNPYVKEQEFITEVPHPVRGTIKTLACPIRVPGETLPARPAPRLGADTLDILQSLERPDDRRIPRR</sequence>
<dbReference type="Gene3D" id="3.30.1540.10">
    <property type="entry name" value="formyl-coa transferase, domain 3"/>
    <property type="match status" value="1"/>
</dbReference>
<evidence type="ECO:0000313" key="2">
    <source>
        <dbReference type="EMBL" id="HHW34829.1"/>
    </source>
</evidence>
<evidence type="ECO:0000313" key="3">
    <source>
        <dbReference type="Proteomes" id="UP000580830"/>
    </source>
</evidence>
<reference evidence="2 3" key="1">
    <citation type="journal article" date="2020" name="Biotechnol. Biofuels">
        <title>New insights from the biogas microbiome by comprehensive genome-resolved metagenomics of nearly 1600 species originating from multiple anaerobic digesters.</title>
        <authorList>
            <person name="Campanaro S."/>
            <person name="Treu L."/>
            <person name="Rodriguez-R L.M."/>
            <person name="Kovalovszki A."/>
            <person name="Ziels R.M."/>
            <person name="Maus I."/>
            <person name="Zhu X."/>
            <person name="Kougias P.G."/>
            <person name="Basile A."/>
            <person name="Luo G."/>
            <person name="Schluter A."/>
            <person name="Konstantinidis K.T."/>
            <person name="Angelidaki I."/>
        </authorList>
    </citation>
    <scope>NUCLEOTIDE SEQUENCE [LARGE SCALE GENOMIC DNA]</scope>
    <source>
        <strain evidence="2">AS04akNAM_125</strain>
    </source>
</reference>
<protein>
    <submittedName>
        <fullName evidence="2">CoA transferase</fullName>
    </submittedName>
</protein>
<dbReference type="EMBL" id="DULP01000186">
    <property type="protein sequence ID" value="HHW34829.1"/>
    <property type="molecule type" value="Genomic_DNA"/>
</dbReference>
<name>A0A832QX48_9RHOB</name>
<dbReference type="InterPro" id="IPR044855">
    <property type="entry name" value="CoA-Trfase_III_dom3_sf"/>
</dbReference>
<dbReference type="PANTHER" id="PTHR48207:SF3">
    <property type="entry name" value="SUCCINATE--HYDROXYMETHYLGLUTARATE COA-TRANSFERASE"/>
    <property type="match status" value="1"/>
</dbReference>
<proteinExistence type="predicted"/>
<dbReference type="GO" id="GO:0008410">
    <property type="term" value="F:CoA-transferase activity"/>
    <property type="evidence" value="ECO:0007669"/>
    <property type="project" value="TreeGrafter"/>
</dbReference>
<dbReference type="InterPro" id="IPR003673">
    <property type="entry name" value="CoA-Trfase_fam_III"/>
</dbReference>
<dbReference type="AlphaFoldDB" id="A0A832QX48"/>
<dbReference type="InterPro" id="IPR023606">
    <property type="entry name" value="CoA-Trfase_III_dom_1_sf"/>
</dbReference>
<dbReference type="SUPFAM" id="SSF89796">
    <property type="entry name" value="CoA-transferase family III (CaiB/BaiF)"/>
    <property type="match status" value="1"/>
</dbReference>
<dbReference type="Pfam" id="PF02515">
    <property type="entry name" value="CoA_transf_3"/>
    <property type="match status" value="1"/>
</dbReference>
<comment type="caution">
    <text evidence="2">The sequence shown here is derived from an EMBL/GenBank/DDBJ whole genome shotgun (WGS) entry which is preliminary data.</text>
</comment>
<dbReference type="RefSeq" id="WP_303730829.1">
    <property type="nucleotide sequence ID" value="NZ_DULP01000186.1"/>
</dbReference>
<dbReference type="Gene3D" id="3.40.50.10540">
    <property type="entry name" value="Crotonobetainyl-coa:carnitine coa-transferase, domain 1"/>
    <property type="match status" value="1"/>
</dbReference>
<organism evidence="2 3">
    <name type="scientific">Paracoccus solventivorans</name>
    <dbReference type="NCBI Taxonomy" id="53463"/>
    <lineage>
        <taxon>Bacteria</taxon>
        <taxon>Pseudomonadati</taxon>
        <taxon>Pseudomonadota</taxon>
        <taxon>Alphaproteobacteria</taxon>
        <taxon>Rhodobacterales</taxon>
        <taxon>Paracoccaceae</taxon>
        <taxon>Paracoccus</taxon>
    </lineage>
</organism>
<dbReference type="InterPro" id="IPR050483">
    <property type="entry name" value="CoA-transferase_III_domain"/>
</dbReference>
<accession>A0A832QX48</accession>